<sequence>MFSEQAYLQAYPDVAKGVNDGVFSSGLQHYTQYGQFEQKRIGFFFGSSGNDTVTGIGEGNKLLAGVAFDALSNGSTVAGVGEVDTLIGTARADLFVLGHPSLASLTSTSQKFYVGGGNTDYAQIQNFKRWEDVILLEGSPQDYNLQVVNGSTNISTASGDLVGIVEGVAPFLPLRLFSSNSLNSISTIANLNIPLDATGSFSVII</sequence>
<evidence type="ECO:0000313" key="1">
    <source>
        <dbReference type="EMBL" id="AUB44045.1"/>
    </source>
</evidence>
<protein>
    <submittedName>
        <fullName evidence="1">Ca2+-binding protein, RTX toxin-related</fullName>
    </submittedName>
</protein>
<dbReference type="OrthoDB" id="479561at2"/>
<dbReference type="EMBL" id="CP024792">
    <property type="protein sequence ID" value="AUB44045.1"/>
    <property type="molecule type" value="Genomic_DNA"/>
</dbReference>
<proteinExistence type="predicted"/>
<dbReference type="KEGG" id="nfl:COO91_10261"/>
<geneLocation type="plasmid" evidence="2">
    <name>pnfsy07</name>
</geneLocation>
<dbReference type="InterPro" id="IPR011049">
    <property type="entry name" value="Serralysin-like_metalloprot_C"/>
</dbReference>
<organism evidence="1 2">
    <name type="scientific">Nostoc flagelliforme CCNUN1</name>
    <dbReference type="NCBI Taxonomy" id="2038116"/>
    <lineage>
        <taxon>Bacteria</taxon>
        <taxon>Bacillati</taxon>
        <taxon>Cyanobacteriota</taxon>
        <taxon>Cyanophyceae</taxon>
        <taxon>Nostocales</taxon>
        <taxon>Nostocaceae</taxon>
        <taxon>Nostoc</taxon>
    </lineage>
</organism>
<keyword evidence="1" id="KW-0614">Plasmid</keyword>
<accession>A0A2K8TAE4</accession>
<gene>
    <name evidence="1" type="ORF">COO91_10261</name>
</gene>
<keyword evidence="2" id="KW-1185">Reference proteome</keyword>
<dbReference type="SUPFAM" id="SSF51120">
    <property type="entry name" value="beta-Roll"/>
    <property type="match status" value="1"/>
</dbReference>
<name>A0A2K8TAE4_9NOSO</name>
<dbReference type="Proteomes" id="UP000232003">
    <property type="component" value="Plasmid pNFSY07"/>
</dbReference>
<dbReference type="RefSeq" id="WP_100903934.1">
    <property type="nucleotide sequence ID" value="NZ_CAWNNC010000008.1"/>
</dbReference>
<reference evidence="1 2" key="1">
    <citation type="submission" date="2017-11" db="EMBL/GenBank/DDBJ databases">
        <title>Complete genome of a free-living desiccation-tolerant cyanobacterium and its photosynthetic adaptation to extreme terrestrial habitat.</title>
        <authorList>
            <person name="Shang J."/>
        </authorList>
    </citation>
    <scope>NUCLEOTIDE SEQUENCE [LARGE SCALE GENOMIC DNA]</scope>
    <source>
        <strain evidence="1 2">CCNUN1</strain>
        <plasmid evidence="2">pnfsy07</plasmid>
    </source>
</reference>
<dbReference type="Gene3D" id="2.150.10.10">
    <property type="entry name" value="Serralysin-like metalloprotease, C-terminal"/>
    <property type="match status" value="1"/>
</dbReference>
<dbReference type="AlphaFoldDB" id="A0A2K8TAE4"/>
<evidence type="ECO:0000313" key="2">
    <source>
        <dbReference type="Proteomes" id="UP000232003"/>
    </source>
</evidence>